<dbReference type="EMBL" id="JAQJAC010000010">
    <property type="protein sequence ID" value="KAJ5569098.1"/>
    <property type="molecule type" value="Genomic_DNA"/>
</dbReference>
<keyword evidence="2" id="KW-1185">Reference proteome</keyword>
<comment type="caution">
    <text evidence="1">The sequence shown here is derived from an EMBL/GenBank/DDBJ whole genome shotgun (WGS) entry which is preliminary data.</text>
</comment>
<dbReference type="Proteomes" id="UP001216150">
    <property type="component" value="Unassembled WGS sequence"/>
</dbReference>
<gene>
    <name evidence="1" type="ORF">N7450_011584</name>
</gene>
<evidence type="ECO:0000313" key="2">
    <source>
        <dbReference type="Proteomes" id="UP001216150"/>
    </source>
</evidence>
<dbReference type="AlphaFoldDB" id="A0AAD6DAG2"/>
<sequence>MPSISSATLVASPRLLTNISRLGNIPAARIIEILQPIWFCEKVVCRSNWQEANAFGCTTSQPMSGQFTMRGPAYPQCPGLHVESQCGYILFGLCFSESIANVSILPQSD</sequence>
<protein>
    <submittedName>
        <fullName evidence="1">Uncharacterized protein</fullName>
    </submittedName>
</protein>
<proteinExistence type="predicted"/>
<organism evidence="1 2">
    <name type="scientific">Penicillium hetheringtonii</name>
    <dbReference type="NCBI Taxonomy" id="911720"/>
    <lineage>
        <taxon>Eukaryota</taxon>
        <taxon>Fungi</taxon>
        <taxon>Dikarya</taxon>
        <taxon>Ascomycota</taxon>
        <taxon>Pezizomycotina</taxon>
        <taxon>Eurotiomycetes</taxon>
        <taxon>Eurotiomycetidae</taxon>
        <taxon>Eurotiales</taxon>
        <taxon>Aspergillaceae</taxon>
        <taxon>Penicillium</taxon>
    </lineage>
</organism>
<evidence type="ECO:0000313" key="1">
    <source>
        <dbReference type="EMBL" id="KAJ5569098.1"/>
    </source>
</evidence>
<reference evidence="1 2" key="1">
    <citation type="journal article" date="2023" name="IMA Fungus">
        <title>Comparative genomic study of the Penicillium genus elucidates a diverse pangenome and 15 lateral gene transfer events.</title>
        <authorList>
            <person name="Petersen C."/>
            <person name="Sorensen T."/>
            <person name="Nielsen M.R."/>
            <person name="Sondergaard T.E."/>
            <person name="Sorensen J.L."/>
            <person name="Fitzpatrick D.A."/>
            <person name="Frisvad J.C."/>
            <person name="Nielsen K.L."/>
        </authorList>
    </citation>
    <scope>NUCLEOTIDE SEQUENCE [LARGE SCALE GENOMIC DNA]</scope>
    <source>
        <strain evidence="1 2">IBT 29057</strain>
    </source>
</reference>
<name>A0AAD6DAG2_9EURO</name>
<accession>A0AAD6DAG2</accession>